<reference evidence="2 3" key="1">
    <citation type="journal article" date="2019" name="Int. J. Syst. Evol. Microbiol.">
        <title>The Global Catalogue of Microorganisms (GCM) 10K type strain sequencing project: providing services to taxonomists for standard genome sequencing and annotation.</title>
        <authorList>
            <consortium name="The Broad Institute Genomics Platform"/>
            <consortium name="The Broad Institute Genome Sequencing Center for Infectious Disease"/>
            <person name="Wu L."/>
            <person name="Ma J."/>
        </authorList>
    </citation>
    <scope>NUCLEOTIDE SEQUENCE [LARGE SCALE GENOMIC DNA]</scope>
    <source>
        <strain evidence="2 3">JCM 13476</strain>
    </source>
</reference>
<dbReference type="InterPro" id="IPR013361">
    <property type="entry name" value="Pilus_CpaD"/>
</dbReference>
<keyword evidence="1" id="KW-0732">Signal</keyword>
<dbReference type="NCBIfam" id="TIGR02522">
    <property type="entry name" value="pilus_cpaD"/>
    <property type="match status" value="1"/>
</dbReference>
<dbReference type="EMBL" id="BAAAEJ010000002">
    <property type="protein sequence ID" value="GAA0378268.1"/>
    <property type="molecule type" value="Genomic_DNA"/>
</dbReference>
<name>A0ABN0Y0D2_9CAUL</name>
<dbReference type="InterPro" id="IPR019027">
    <property type="entry name" value="Pilus_biogenesis_CpaD-related"/>
</dbReference>
<feature type="signal peptide" evidence="1">
    <location>
        <begin position="1"/>
        <end position="19"/>
    </location>
</feature>
<accession>A0ABN0Y0D2</accession>
<dbReference type="Proteomes" id="UP001500791">
    <property type="component" value="Unassembled WGS sequence"/>
</dbReference>
<evidence type="ECO:0000313" key="2">
    <source>
        <dbReference type="EMBL" id="GAA0378268.1"/>
    </source>
</evidence>
<keyword evidence="3" id="KW-1185">Reference proteome</keyword>
<proteinExistence type="predicted"/>
<dbReference type="RefSeq" id="WP_208380928.1">
    <property type="nucleotide sequence ID" value="NZ_BAAAEJ010000002.1"/>
</dbReference>
<gene>
    <name evidence="2" type="ORF">GCM10009093_01700</name>
</gene>
<dbReference type="Pfam" id="PF09476">
    <property type="entry name" value="Pilus_CpaD"/>
    <property type="match status" value="1"/>
</dbReference>
<dbReference type="PROSITE" id="PS51257">
    <property type="entry name" value="PROKAR_LIPOPROTEIN"/>
    <property type="match status" value="1"/>
</dbReference>
<evidence type="ECO:0000313" key="3">
    <source>
        <dbReference type="Proteomes" id="UP001500791"/>
    </source>
</evidence>
<organism evidence="2 3">
    <name type="scientific">Brevundimonas terrae</name>
    <dbReference type="NCBI Taxonomy" id="363631"/>
    <lineage>
        <taxon>Bacteria</taxon>
        <taxon>Pseudomonadati</taxon>
        <taxon>Pseudomonadota</taxon>
        <taxon>Alphaproteobacteria</taxon>
        <taxon>Caulobacterales</taxon>
        <taxon>Caulobacteraceae</taxon>
        <taxon>Brevundimonas</taxon>
    </lineage>
</organism>
<sequence>MMNRSFYTCLMMGAALALGACVGPDANLDITTASRTPLSRYMLQVEPDQDRIALAVRTDALSANQQSAVAALAGRYRASGADRLLIEVVDQSDSANARMVGHVIRTLETYGVARHQISVANYEAPAANAPLVAGFATVRAQVPQCGSQWGNLSRTGNNNGASNFGCAVNANLAAQIADPRDIVAPRAMTSPSAQRRTVVFDAYRQGQTTSAQREQLLSAARVSDVVE</sequence>
<evidence type="ECO:0000256" key="1">
    <source>
        <dbReference type="SAM" id="SignalP"/>
    </source>
</evidence>
<comment type="caution">
    <text evidence="2">The sequence shown here is derived from an EMBL/GenBank/DDBJ whole genome shotgun (WGS) entry which is preliminary data.</text>
</comment>
<feature type="chain" id="PRO_5046569882" evidence="1">
    <location>
        <begin position="20"/>
        <end position="227"/>
    </location>
</feature>
<protein>
    <submittedName>
        <fullName evidence="2">CpaD family pilus assembly protein</fullName>
    </submittedName>
</protein>